<dbReference type="EMBL" id="MTBO01000022">
    <property type="protein sequence ID" value="OSI15526.1"/>
    <property type="molecule type" value="Genomic_DNA"/>
</dbReference>
<dbReference type="Pfam" id="PF21948">
    <property type="entry name" value="LplA-B_cat"/>
    <property type="match status" value="1"/>
</dbReference>
<dbReference type="PROSITE" id="PS51733">
    <property type="entry name" value="BPL_LPL_CATALYTIC"/>
    <property type="match status" value="1"/>
</dbReference>
<evidence type="ECO:0000313" key="2">
    <source>
        <dbReference type="EMBL" id="OSI15526.1"/>
    </source>
</evidence>
<name>A0A1X3D6S6_9NEIS</name>
<dbReference type="SUPFAM" id="SSF55681">
    <property type="entry name" value="Class II aaRS and biotin synthetases"/>
    <property type="match status" value="1"/>
</dbReference>
<evidence type="ECO:0000259" key="1">
    <source>
        <dbReference type="PROSITE" id="PS51733"/>
    </source>
</evidence>
<dbReference type="Gene3D" id="3.30.930.10">
    <property type="entry name" value="Bira Bifunctional Protein, Domain 2"/>
    <property type="match status" value="1"/>
</dbReference>
<accession>A0A1X3D6S6</accession>
<dbReference type="InterPro" id="IPR004143">
    <property type="entry name" value="BPL_LPL_catalytic"/>
</dbReference>
<dbReference type="OrthoDB" id="7364083at2"/>
<dbReference type="AlphaFoldDB" id="A0A1X3D6S6"/>
<dbReference type="RefSeq" id="WP_085366275.1">
    <property type="nucleotide sequence ID" value="NZ_CAUJPZ010000023.1"/>
</dbReference>
<reference evidence="3" key="1">
    <citation type="submission" date="2017-01" db="EMBL/GenBank/DDBJ databases">
        <authorList>
            <person name="Wolfgang W.J."/>
            <person name="Cole J."/>
            <person name="Wroblewski D."/>
            <person name="Mcginnis J."/>
            <person name="Musser K.A."/>
        </authorList>
    </citation>
    <scope>NUCLEOTIDE SEQUENCE [LARGE SCALE GENOMIC DNA]</scope>
    <source>
        <strain evidence="3">DSM 19151</strain>
    </source>
</reference>
<dbReference type="GeneID" id="94580848"/>
<dbReference type="InterPro" id="IPR045864">
    <property type="entry name" value="aa-tRNA-synth_II/BPL/LPL"/>
</dbReference>
<protein>
    <recommendedName>
        <fullName evidence="1">BPL/LPL catalytic domain-containing protein</fullName>
    </recommendedName>
</protein>
<sequence>MTVFSLQPAHFFNLGARSWADNEQHLIDAGVKAGGGIAWVGRGADGIVVPRSYRSKAGFDEACATLLSDGLPVHVRLTGGGVVPQSADVVNLQLVYPAVTAQPLQVSEQHYLMLCALLEKLFAVFGIITGYQTVSGSFCDGRFNLAHNGRKIAGTAQCWQRLPGVPDAYTVLSSAVILADNPHGLTERANLLETALGSGVRYLPEKTTAVGVLSGAGAGDVCAELVRLLEAEAFGEGFSFD</sequence>
<gene>
    <name evidence="2" type="ORF">BWD09_08600</name>
</gene>
<organism evidence="2 3">
    <name type="scientific">Neisseria dentiae</name>
    <dbReference type="NCBI Taxonomy" id="194197"/>
    <lineage>
        <taxon>Bacteria</taxon>
        <taxon>Pseudomonadati</taxon>
        <taxon>Pseudomonadota</taxon>
        <taxon>Betaproteobacteria</taxon>
        <taxon>Neisseriales</taxon>
        <taxon>Neisseriaceae</taxon>
        <taxon>Neisseria</taxon>
    </lineage>
</organism>
<dbReference type="STRING" id="194197.BWD09_08600"/>
<dbReference type="Proteomes" id="UP000193118">
    <property type="component" value="Unassembled WGS sequence"/>
</dbReference>
<feature type="domain" description="BPL/LPL catalytic" evidence="1">
    <location>
        <begin position="32"/>
        <end position="241"/>
    </location>
</feature>
<keyword evidence="3" id="KW-1185">Reference proteome</keyword>
<proteinExistence type="predicted"/>
<evidence type="ECO:0000313" key="3">
    <source>
        <dbReference type="Proteomes" id="UP000193118"/>
    </source>
</evidence>
<comment type="caution">
    <text evidence="2">The sequence shown here is derived from an EMBL/GenBank/DDBJ whole genome shotgun (WGS) entry which is preliminary data.</text>
</comment>